<feature type="binding site" evidence="3">
    <location>
        <position position="141"/>
    </location>
    <ligand>
        <name>Cu cation</name>
        <dbReference type="ChEBI" id="CHEBI:23378"/>
    </ligand>
</feature>
<dbReference type="RefSeq" id="WP_122104777.1">
    <property type="nucleotide sequence ID" value="NZ_JBHSKV010000024.1"/>
</dbReference>
<gene>
    <name evidence="7" type="ORF">ACFPJA_17550</name>
</gene>
<evidence type="ECO:0000313" key="8">
    <source>
        <dbReference type="Proteomes" id="UP001596145"/>
    </source>
</evidence>
<keyword evidence="5" id="KW-1133">Transmembrane helix</keyword>
<organism evidence="7 8">
    <name type="scientific">Halorubrum glutamatedens</name>
    <dbReference type="NCBI Taxonomy" id="2707018"/>
    <lineage>
        <taxon>Archaea</taxon>
        <taxon>Methanobacteriati</taxon>
        <taxon>Methanobacteriota</taxon>
        <taxon>Stenosarchaea group</taxon>
        <taxon>Halobacteria</taxon>
        <taxon>Halobacteriales</taxon>
        <taxon>Haloferacaceae</taxon>
        <taxon>Halorubrum</taxon>
    </lineage>
</organism>
<feature type="compositionally biased region" description="Gly residues" evidence="4">
    <location>
        <begin position="163"/>
        <end position="196"/>
    </location>
</feature>
<feature type="binding site" evidence="3">
    <location>
        <position position="99"/>
    </location>
    <ligand>
        <name>Cu cation</name>
        <dbReference type="ChEBI" id="CHEBI:23378"/>
    </ligand>
</feature>
<keyword evidence="2 3" id="KW-0186">Copper</keyword>
<feature type="transmembrane region" description="Helical" evidence="5">
    <location>
        <begin position="203"/>
        <end position="224"/>
    </location>
</feature>
<dbReference type="SUPFAM" id="SSF49503">
    <property type="entry name" value="Cupredoxins"/>
    <property type="match status" value="1"/>
</dbReference>
<dbReference type="Gene3D" id="2.60.40.420">
    <property type="entry name" value="Cupredoxins - blue copper proteins"/>
    <property type="match status" value="1"/>
</dbReference>
<dbReference type="Pfam" id="PF00127">
    <property type="entry name" value="Copper-bind"/>
    <property type="match status" value="1"/>
</dbReference>
<name>A0ABD5QWQ8_9EURY</name>
<dbReference type="GO" id="GO:0046872">
    <property type="term" value="F:metal ion binding"/>
    <property type="evidence" value="ECO:0007669"/>
    <property type="project" value="UniProtKB-KW"/>
</dbReference>
<evidence type="ECO:0000256" key="3">
    <source>
        <dbReference type="PIRSR" id="PIRSR602387-1"/>
    </source>
</evidence>
<evidence type="ECO:0000256" key="2">
    <source>
        <dbReference type="ARBA" id="ARBA00023008"/>
    </source>
</evidence>
<comment type="cofactor">
    <cofactor evidence="3">
        <name>Cu(2+)</name>
        <dbReference type="ChEBI" id="CHEBI:29036"/>
    </cofactor>
    <text evidence="3">The crystal structure with reduced Cu(1+) has also been determined.</text>
</comment>
<dbReference type="InterPro" id="IPR000923">
    <property type="entry name" value="BlueCu_1"/>
</dbReference>
<dbReference type="InterPro" id="IPR017533">
    <property type="entry name" value="Halocyanin"/>
</dbReference>
<dbReference type="InterPro" id="IPR002387">
    <property type="entry name" value="Plastocyanin"/>
</dbReference>
<dbReference type="EMBL" id="JBHSKV010000024">
    <property type="protein sequence ID" value="MFC5136513.1"/>
    <property type="molecule type" value="Genomic_DNA"/>
</dbReference>
<evidence type="ECO:0000256" key="1">
    <source>
        <dbReference type="ARBA" id="ARBA00022723"/>
    </source>
</evidence>
<keyword evidence="1 3" id="KW-0479">Metal-binding</keyword>
<dbReference type="PRINTS" id="PR00157">
    <property type="entry name" value="PLASTOCYANIN"/>
</dbReference>
<feature type="region of interest" description="Disordered" evidence="4">
    <location>
        <begin position="155"/>
        <end position="198"/>
    </location>
</feature>
<dbReference type="InterPro" id="IPR008972">
    <property type="entry name" value="Cupredoxin"/>
</dbReference>
<dbReference type="NCBIfam" id="TIGR03102">
    <property type="entry name" value="halo_cynanin"/>
    <property type="match status" value="1"/>
</dbReference>
<sequence>MTGNADEASMSRRGLLRTGGAGAVAAAGLAAGSGTAAAQYDGWLDDVGNYDGTHDYRGQDEVTVEVGAGDTGLLFGPAAILIDPGTTVVWEWTGQGGAHNVVANDETFDSGESVDEEGYTFEYTFEDASEGDVFNYLCVPHEAVGMKGSVAIGDVDDDIVSPDGGGEGDGGGGDGDGSGGGDGEGSGGEDGSGGGRDLSASDVGALALGLGVAGSLLVPLFYAAHRKAEKNR</sequence>
<evidence type="ECO:0000256" key="5">
    <source>
        <dbReference type="SAM" id="Phobius"/>
    </source>
</evidence>
<keyword evidence="5" id="KW-0812">Transmembrane</keyword>
<reference evidence="7 8" key="1">
    <citation type="journal article" date="2019" name="Int. J. Syst. Evol. Microbiol.">
        <title>The Global Catalogue of Microorganisms (GCM) 10K type strain sequencing project: providing services to taxonomists for standard genome sequencing and annotation.</title>
        <authorList>
            <consortium name="The Broad Institute Genomics Platform"/>
            <consortium name="The Broad Institute Genome Sequencing Center for Infectious Disease"/>
            <person name="Wu L."/>
            <person name="Ma J."/>
        </authorList>
    </citation>
    <scope>NUCLEOTIDE SEQUENCE [LARGE SCALE GENOMIC DNA]</scope>
    <source>
        <strain evidence="7 8">CGMCC 1.16026</strain>
    </source>
</reference>
<comment type="caution">
    <text evidence="7">The sequence shown here is derived from an EMBL/GenBank/DDBJ whole genome shotgun (WGS) entry which is preliminary data.</text>
</comment>
<dbReference type="InterPro" id="IPR006311">
    <property type="entry name" value="TAT_signal"/>
</dbReference>
<protein>
    <submittedName>
        <fullName evidence="7">Halocyanin domain-containing protein</fullName>
    </submittedName>
</protein>
<feature type="domain" description="Blue (type 1) copper" evidence="6">
    <location>
        <begin position="63"/>
        <end position="152"/>
    </location>
</feature>
<evidence type="ECO:0000259" key="6">
    <source>
        <dbReference type="Pfam" id="PF00127"/>
    </source>
</evidence>
<evidence type="ECO:0000313" key="7">
    <source>
        <dbReference type="EMBL" id="MFC5136513.1"/>
    </source>
</evidence>
<accession>A0ABD5QWQ8</accession>
<dbReference type="AlphaFoldDB" id="A0ABD5QWQ8"/>
<dbReference type="PROSITE" id="PS51318">
    <property type="entry name" value="TAT"/>
    <property type="match status" value="1"/>
</dbReference>
<feature type="binding site" evidence="3">
    <location>
        <position position="146"/>
    </location>
    <ligand>
        <name>Cu cation</name>
        <dbReference type="ChEBI" id="CHEBI:23378"/>
    </ligand>
</feature>
<proteinExistence type="predicted"/>
<dbReference type="CDD" id="cd04220">
    <property type="entry name" value="Halocyanin"/>
    <property type="match status" value="1"/>
</dbReference>
<keyword evidence="5" id="KW-0472">Membrane</keyword>
<evidence type="ECO:0000256" key="4">
    <source>
        <dbReference type="SAM" id="MobiDB-lite"/>
    </source>
</evidence>
<dbReference type="Proteomes" id="UP001596145">
    <property type="component" value="Unassembled WGS sequence"/>
</dbReference>
<keyword evidence="8" id="KW-1185">Reference proteome</keyword>
<feature type="binding site" evidence="3">
    <location>
        <position position="138"/>
    </location>
    <ligand>
        <name>Cu cation</name>
        <dbReference type="ChEBI" id="CHEBI:23378"/>
    </ligand>
</feature>